<accession>A0A062V303</accession>
<evidence type="ECO:0000259" key="13">
    <source>
        <dbReference type="Pfam" id="PF01909"/>
    </source>
</evidence>
<keyword evidence="4" id="KW-0548">Nucleotidyltransferase</keyword>
<dbReference type="EMBL" id="JMIY01000007">
    <property type="protein sequence ID" value="KCZ70973.1"/>
    <property type="molecule type" value="Genomic_DNA"/>
</dbReference>
<keyword evidence="6" id="KW-0547">Nucleotide-binding</keyword>
<evidence type="ECO:0000256" key="2">
    <source>
        <dbReference type="ARBA" id="ARBA00022649"/>
    </source>
</evidence>
<protein>
    <recommendedName>
        <fullName evidence="9">protein adenylyltransferase</fullName>
        <ecNumber evidence="9">2.7.7.108</ecNumber>
    </recommendedName>
</protein>
<dbReference type="PANTHER" id="PTHR33571:SF19">
    <property type="entry name" value="PROTEIN ADENYLYLTRANSFERASE MJ0128-RELATED"/>
    <property type="match status" value="1"/>
</dbReference>
<evidence type="ECO:0000313" key="15">
    <source>
        <dbReference type="Proteomes" id="UP000027153"/>
    </source>
</evidence>
<dbReference type="PANTHER" id="PTHR33571">
    <property type="entry name" value="SSL8005 PROTEIN"/>
    <property type="match status" value="1"/>
</dbReference>
<comment type="catalytic activity">
    <reaction evidence="11">
        <text>O-(5'-adenylyl)-L-tyrosyl-[protein] + ATP = O-[5'-(adenylyl-(5'-&gt;3')-adenylyl)]-L-tyrosyl-[protein] + diphosphate</text>
        <dbReference type="Rhea" id="RHEA:66528"/>
        <dbReference type="Rhea" id="RHEA-COMP:13846"/>
        <dbReference type="Rhea" id="RHEA-COMP:17046"/>
        <dbReference type="ChEBI" id="CHEBI:30616"/>
        <dbReference type="ChEBI" id="CHEBI:33019"/>
        <dbReference type="ChEBI" id="CHEBI:83624"/>
        <dbReference type="ChEBI" id="CHEBI:167160"/>
    </reaction>
</comment>
<dbReference type="Gene3D" id="3.30.460.10">
    <property type="entry name" value="Beta Polymerase, domain 2"/>
    <property type="match status" value="1"/>
</dbReference>
<proteinExistence type="inferred from homology"/>
<comment type="catalytic activity">
    <reaction evidence="12">
        <text>L-tyrosyl-[protein] + ATP = O-(5'-adenylyl)-L-tyrosyl-[protein] + diphosphate</text>
        <dbReference type="Rhea" id="RHEA:54288"/>
        <dbReference type="Rhea" id="RHEA-COMP:10136"/>
        <dbReference type="Rhea" id="RHEA-COMP:13846"/>
        <dbReference type="ChEBI" id="CHEBI:30616"/>
        <dbReference type="ChEBI" id="CHEBI:33019"/>
        <dbReference type="ChEBI" id="CHEBI:46858"/>
        <dbReference type="ChEBI" id="CHEBI:83624"/>
        <dbReference type="EC" id="2.7.7.108"/>
    </reaction>
</comment>
<dbReference type="Proteomes" id="UP000027153">
    <property type="component" value="Unassembled WGS sequence"/>
</dbReference>
<evidence type="ECO:0000256" key="9">
    <source>
        <dbReference type="ARBA" id="ARBA00034531"/>
    </source>
</evidence>
<comment type="similarity">
    <text evidence="10">Belongs to the MntA antitoxin family.</text>
</comment>
<keyword evidence="8" id="KW-0460">Magnesium</keyword>
<comment type="caution">
    <text evidence="14">The sequence shown here is derived from an EMBL/GenBank/DDBJ whole genome shotgun (WGS) entry which is preliminary data.</text>
</comment>
<dbReference type="CDD" id="cd05403">
    <property type="entry name" value="NT_KNTase_like"/>
    <property type="match status" value="1"/>
</dbReference>
<comment type="cofactor">
    <cofactor evidence="1">
        <name>Mg(2+)</name>
        <dbReference type="ChEBI" id="CHEBI:18420"/>
    </cofactor>
</comment>
<dbReference type="InterPro" id="IPR002934">
    <property type="entry name" value="Polymerase_NTP_transf_dom"/>
</dbReference>
<keyword evidence="5" id="KW-0479">Metal-binding</keyword>
<dbReference type="InterPro" id="IPR043519">
    <property type="entry name" value="NT_sf"/>
</dbReference>
<evidence type="ECO:0000256" key="4">
    <source>
        <dbReference type="ARBA" id="ARBA00022695"/>
    </source>
</evidence>
<dbReference type="RefSeq" id="WP_048093042.1">
    <property type="nucleotide sequence ID" value="NZ_JMIY01000007.1"/>
</dbReference>
<evidence type="ECO:0000256" key="7">
    <source>
        <dbReference type="ARBA" id="ARBA00022840"/>
    </source>
</evidence>
<evidence type="ECO:0000256" key="8">
    <source>
        <dbReference type="ARBA" id="ARBA00022842"/>
    </source>
</evidence>
<dbReference type="SUPFAM" id="SSF81301">
    <property type="entry name" value="Nucleotidyltransferase"/>
    <property type="match status" value="1"/>
</dbReference>
<dbReference type="EC" id="2.7.7.108" evidence="9"/>
<dbReference type="AlphaFoldDB" id="A0A062V303"/>
<sequence>MRTIEDVKSILSRHKEKLRQNYKVKEIGIFGSYARGEQKEISDVDIMVEFEEPVGFGFIHLADFLENLLGVKVDLTTRDAIKPNRWKYIKDDLIYV</sequence>
<evidence type="ECO:0000256" key="12">
    <source>
        <dbReference type="ARBA" id="ARBA00048696"/>
    </source>
</evidence>
<keyword evidence="15" id="KW-1185">Reference proteome</keyword>
<reference evidence="14 15" key="1">
    <citation type="journal article" date="2013" name="Nature">
        <title>Anaerobic oxidation of methane coupled to nitrate reduction in a novel archaeal lineage.</title>
        <authorList>
            <person name="Haroon M.F."/>
            <person name="Hu S."/>
            <person name="Shi Y."/>
            <person name="Imelfort M."/>
            <person name="Keller J."/>
            <person name="Hugenholtz P."/>
            <person name="Yuan Z."/>
            <person name="Tyson G.W."/>
        </authorList>
    </citation>
    <scope>NUCLEOTIDE SEQUENCE [LARGE SCALE GENOMIC DNA]</scope>
    <source>
        <strain evidence="14 15">ANME-2d</strain>
    </source>
</reference>
<dbReference type="GO" id="GO:0046872">
    <property type="term" value="F:metal ion binding"/>
    <property type="evidence" value="ECO:0007669"/>
    <property type="project" value="UniProtKB-KW"/>
</dbReference>
<evidence type="ECO:0000256" key="5">
    <source>
        <dbReference type="ARBA" id="ARBA00022723"/>
    </source>
</evidence>
<feature type="domain" description="Polymerase nucleotidyl transferase" evidence="13">
    <location>
        <begin position="11"/>
        <end position="95"/>
    </location>
</feature>
<dbReference type="InterPro" id="IPR052038">
    <property type="entry name" value="Type-VII_TA_antitoxin"/>
</dbReference>
<evidence type="ECO:0000313" key="14">
    <source>
        <dbReference type="EMBL" id="KCZ70973.1"/>
    </source>
</evidence>
<dbReference type="Pfam" id="PF01909">
    <property type="entry name" value="NTP_transf_2"/>
    <property type="match status" value="1"/>
</dbReference>
<evidence type="ECO:0000256" key="3">
    <source>
        <dbReference type="ARBA" id="ARBA00022679"/>
    </source>
</evidence>
<keyword evidence="2" id="KW-1277">Toxin-antitoxin system</keyword>
<dbReference type="PATRIC" id="fig|1392998.3.peg.2560"/>
<keyword evidence="3 14" id="KW-0808">Transferase</keyword>
<dbReference type="GO" id="GO:0070733">
    <property type="term" value="F:AMPylase activity"/>
    <property type="evidence" value="ECO:0007669"/>
    <property type="project" value="UniProtKB-EC"/>
</dbReference>
<gene>
    <name evidence="14" type="ORF">ANME2D_03002</name>
</gene>
<evidence type="ECO:0000256" key="10">
    <source>
        <dbReference type="ARBA" id="ARBA00038276"/>
    </source>
</evidence>
<keyword evidence="7" id="KW-0067">ATP-binding</keyword>
<dbReference type="OrthoDB" id="61846at2157"/>
<evidence type="ECO:0000256" key="6">
    <source>
        <dbReference type="ARBA" id="ARBA00022741"/>
    </source>
</evidence>
<evidence type="ECO:0000256" key="1">
    <source>
        <dbReference type="ARBA" id="ARBA00001946"/>
    </source>
</evidence>
<dbReference type="GO" id="GO:0005524">
    <property type="term" value="F:ATP binding"/>
    <property type="evidence" value="ECO:0007669"/>
    <property type="project" value="UniProtKB-KW"/>
</dbReference>
<organism evidence="14 15">
    <name type="scientific">Candidatus Methanoperedens nitratireducens</name>
    <dbReference type="NCBI Taxonomy" id="1392998"/>
    <lineage>
        <taxon>Archaea</taxon>
        <taxon>Methanobacteriati</taxon>
        <taxon>Methanobacteriota</taxon>
        <taxon>Stenosarchaea group</taxon>
        <taxon>Methanomicrobia</taxon>
        <taxon>Methanosarcinales</taxon>
        <taxon>ANME-2 cluster</taxon>
        <taxon>Candidatus Methanoperedentaceae</taxon>
        <taxon>Candidatus Methanoperedens</taxon>
    </lineage>
</organism>
<evidence type="ECO:0000256" key="11">
    <source>
        <dbReference type="ARBA" id="ARBA00047518"/>
    </source>
</evidence>
<name>A0A062V303_9EURY</name>